<dbReference type="Pfam" id="PF07995">
    <property type="entry name" value="GSDH"/>
    <property type="match status" value="1"/>
</dbReference>
<dbReference type="PROSITE" id="PS51257">
    <property type="entry name" value="PROKAR_LIPOPROTEIN"/>
    <property type="match status" value="1"/>
</dbReference>
<name>A0A327YZB0_9ACTN</name>
<dbReference type="EMBL" id="QLMJ01000025">
    <property type="protein sequence ID" value="RAK26936.1"/>
    <property type="molecule type" value="Genomic_DNA"/>
</dbReference>
<dbReference type="SUPFAM" id="SSF50952">
    <property type="entry name" value="Soluble quinoprotein glucose dehydrogenase"/>
    <property type="match status" value="1"/>
</dbReference>
<dbReference type="PANTHER" id="PTHR19328:SF13">
    <property type="entry name" value="HIPL1 PROTEIN"/>
    <property type="match status" value="1"/>
</dbReference>
<feature type="region of interest" description="Disordered" evidence="1">
    <location>
        <begin position="26"/>
        <end position="55"/>
    </location>
</feature>
<organism evidence="3 4">
    <name type="scientific">Actinoplanes lutulentus</name>
    <dbReference type="NCBI Taxonomy" id="1287878"/>
    <lineage>
        <taxon>Bacteria</taxon>
        <taxon>Bacillati</taxon>
        <taxon>Actinomycetota</taxon>
        <taxon>Actinomycetes</taxon>
        <taxon>Micromonosporales</taxon>
        <taxon>Micromonosporaceae</taxon>
        <taxon>Actinoplanes</taxon>
    </lineage>
</organism>
<evidence type="ECO:0000256" key="1">
    <source>
        <dbReference type="SAM" id="MobiDB-lite"/>
    </source>
</evidence>
<evidence type="ECO:0000259" key="2">
    <source>
        <dbReference type="Pfam" id="PF07995"/>
    </source>
</evidence>
<feature type="domain" description="Glucose/Sorbosone dehydrogenase" evidence="2">
    <location>
        <begin position="66"/>
        <end position="360"/>
    </location>
</feature>
<dbReference type="InterPro" id="IPR012938">
    <property type="entry name" value="Glc/Sorbosone_DH"/>
</dbReference>
<dbReference type="Proteomes" id="UP000249341">
    <property type="component" value="Unassembled WGS sequence"/>
</dbReference>
<sequence length="385" mass="39938">MRSRSRRAAVATVGAVLVLTTGCSFGPPGPDQAGEPPNLSRPSAAPTSGQDSGDREAALTVLAKDLEVPWGIAFLPDGSAVVTERDTARVLKVGPESDAEGLKVSELDRLDEVRASGDGGLLGIAVSPDYDTDKTLYVYYSTDRDNRVGKLAGGKLQPILTGIPRSPDQNGGALAFGPDGFLYVGTGDGTPTGTLAQNPKSLGGKILRITTAGKPATGNPVKNSTVWSSGHRNVQGLAWDGDGRLFATDTTQPLTSELNVVAKGGNYGWPKADGDSTDTKLRNPMVFWPSTESACGGVAAVDSLVATTCLVGERLYLLSVTANGTVLGTPQELLSEEYGRLRALVAAPDGSLWLSTSNQEDGGEPGPEDDRLIRLVFSDGGAGRS</sequence>
<dbReference type="PANTHER" id="PTHR19328">
    <property type="entry name" value="HEDGEHOG-INTERACTING PROTEIN"/>
    <property type="match status" value="1"/>
</dbReference>
<evidence type="ECO:0000313" key="4">
    <source>
        <dbReference type="Proteomes" id="UP000249341"/>
    </source>
</evidence>
<comment type="caution">
    <text evidence="3">The sequence shown here is derived from an EMBL/GenBank/DDBJ whole genome shotgun (WGS) entry which is preliminary data.</text>
</comment>
<proteinExistence type="predicted"/>
<dbReference type="Gene3D" id="2.120.10.30">
    <property type="entry name" value="TolB, C-terminal domain"/>
    <property type="match status" value="1"/>
</dbReference>
<evidence type="ECO:0000313" key="3">
    <source>
        <dbReference type="EMBL" id="RAK26936.1"/>
    </source>
</evidence>
<gene>
    <name evidence="3" type="ORF">B0I29_12593</name>
</gene>
<dbReference type="InterPro" id="IPR011041">
    <property type="entry name" value="Quinoprot_gluc/sorb_DH_b-prop"/>
</dbReference>
<accession>A0A327YZB0</accession>
<dbReference type="AlphaFoldDB" id="A0A327YZB0"/>
<dbReference type="InterPro" id="IPR011042">
    <property type="entry name" value="6-blade_b-propeller_TolB-like"/>
</dbReference>
<reference evidence="3 4" key="1">
    <citation type="submission" date="2018-06" db="EMBL/GenBank/DDBJ databases">
        <title>Genomic Encyclopedia of Type Strains, Phase III (KMG-III): the genomes of soil and plant-associated and newly described type strains.</title>
        <authorList>
            <person name="Whitman W."/>
        </authorList>
    </citation>
    <scope>NUCLEOTIDE SEQUENCE [LARGE SCALE GENOMIC DNA]</scope>
    <source>
        <strain evidence="3 4">CGMCC 4.7090</strain>
    </source>
</reference>
<protein>
    <submittedName>
        <fullName evidence="3">Glucose/arabinose dehydrogenase</fullName>
    </submittedName>
</protein>
<keyword evidence="4" id="KW-1185">Reference proteome</keyword>